<evidence type="ECO:0000256" key="4">
    <source>
        <dbReference type="ARBA" id="ARBA00022679"/>
    </source>
</evidence>
<proteinExistence type="predicted"/>
<dbReference type="SMART" id="SM00388">
    <property type="entry name" value="HisKA"/>
    <property type="match status" value="1"/>
</dbReference>
<dbReference type="Gene3D" id="3.30.450.20">
    <property type="entry name" value="PAS domain"/>
    <property type="match status" value="1"/>
</dbReference>
<dbReference type="Pfam" id="PF00512">
    <property type="entry name" value="HisKA"/>
    <property type="match status" value="1"/>
</dbReference>
<reference evidence="7 8" key="1">
    <citation type="submission" date="2018-04" db="EMBL/GenBank/DDBJ databases">
        <title>The genome sequence of Caulobacter sp. 736.</title>
        <authorList>
            <person name="Gao J."/>
            <person name="Sun J."/>
        </authorList>
    </citation>
    <scope>NUCLEOTIDE SEQUENCE [LARGE SCALE GENOMIC DNA]</scope>
    <source>
        <strain evidence="7 8">736</strain>
    </source>
</reference>
<dbReference type="CDD" id="cd00130">
    <property type="entry name" value="PAS"/>
    <property type="match status" value="1"/>
</dbReference>
<sequence length="398" mass="42576">MIDDLVEAGESLLSALVLEAEHARIGDERRALEARLAETEAFRVQSQSVSRTGSWTWNPMDPGVCAWSPELYNLLGHDPETTAPSQAAHLERVHPEDRDGFQAHVEDLATAGQFDLEYRYRLPDGAVRTVRALGRRVHAGLCVATASDITDRRRAQAQARRAHAELAAASRLATLGELAASITHELNQPLTAIVAHAGAGARWLQAPQPERGRAKSSIEATIASVQHAQTVIASLRALARKSEPERRPLDLDAAVLEVAALLRAELSSHGVELIVGLEGRQAVMADRVQLQQVVMTLVMACLEGLPNPLPARAAIEIQTGGLPDGQVGMWIGAAGLALDPSRPATPRNLLEARPSEKGLALMVCRAIVEAHEGVLRVGEQAGRAGYFEIGLPAGAGTR</sequence>
<organism evidence="7 8">
    <name type="scientific">Caulobacter radicis</name>
    <dbReference type="NCBI Taxonomy" id="2172650"/>
    <lineage>
        <taxon>Bacteria</taxon>
        <taxon>Pseudomonadati</taxon>
        <taxon>Pseudomonadota</taxon>
        <taxon>Alphaproteobacteria</taxon>
        <taxon>Caulobacterales</taxon>
        <taxon>Caulobacteraceae</taxon>
        <taxon>Caulobacter</taxon>
    </lineage>
</organism>
<keyword evidence="4" id="KW-0808">Transferase</keyword>
<dbReference type="EC" id="2.7.13.3" evidence="2"/>
<accession>A0A2T9IYU2</accession>
<keyword evidence="8" id="KW-1185">Reference proteome</keyword>
<evidence type="ECO:0000256" key="2">
    <source>
        <dbReference type="ARBA" id="ARBA00012438"/>
    </source>
</evidence>
<evidence type="ECO:0000313" key="8">
    <source>
        <dbReference type="Proteomes" id="UP000244913"/>
    </source>
</evidence>
<evidence type="ECO:0000259" key="6">
    <source>
        <dbReference type="PROSITE" id="PS50109"/>
    </source>
</evidence>
<dbReference type="InterPro" id="IPR036097">
    <property type="entry name" value="HisK_dim/P_sf"/>
</dbReference>
<dbReference type="Gene3D" id="1.10.287.130">
    <property type="match status" value="1"/>
</dbReference>
<dbReference type="Gene3D" id="3.30.565.10">
    <property type="entry name" value="Histidine kinase-like ATPase, C-terminal domain"/>
    <property type="match status" value="1"/>
</dbReference>
<protein>
    <recommendedName>
        <fullName evidence="2">histidine kinase</fullName>
        <ecNumber evidence="2">2.7.13.3</ecNumber>
    </recommendedName>
</protein>
<dbReference type="SUPFAM" id="SSF47384">
    <property type="entry name" value="Homodimeric domain of signal transducing histidine kinase"/>
    <property type="match status" value="1"/>
</dbReference>
<dbReference type="Proteomes" id="UP000244913">
    <property type="component" value="Unassembled WGS sequence"/>
</dbReference>
<feature type="domain" description="Histidine kinase" evidence="6">
    <location>
        <begin position="181"/>
        <end position="395"/>
    </location>
</feature>
<evidence type="ECO:0000256" key="5">
    <source>
        <dbReference type="ARBA" id="ARBA00022777"/>
    </source>
</evidence>
<dbReference type="SUPFAM" id="SSF55785">
    <property type="entry name" value="PYP-like sensor domain (PAS domain)"/>
    <property type="match status" value="1"/>
</dbReference>
<keyword evidence="5" id="KW-0418">Kinase</keyword>
<comment type="caution">
    <text evidence="7">The sequence shown here is derived from an EMBL/GenBank/DDBJ whole genome shotgun (WGS) entry which is preliminary data.</text>
</comment>
<dbReference type="AlphaFoldDB" id="A0A2T9IYU2"/>
<dbReference type="SUPFAM" id="SSF55874">
    <property type="entry name" value="ATPase domain of HSP90 chaperone/DNA topoisomerase II/histidine kinase"/>
    <property type="match status" value="1"/>
</dbReference>
<name>A0A2T9IYU2_9CAUL</name>
<dbReference type="InterPro" id="IPR003661">
    <property type="entry name" value="HisK_dim/P_dom"/>
</dbReference>
<comment type="catalytic activity">
    <reaction evidence="1">
        <text>ATP + protein L-histidine = ADP + protein N-phospho-L-histidine.</text>
        <dbReference type="EC" id="2.7.13.3"/>
    </reaction>
</comment>
<dbReference type="PROSITE" id="PS50109">
    <property type="entry name" value="HIS_KIN"/>
    <property type="match status" value="1"/>
</dbReference>
<dbReference type="InterPro" id="IPR052162">
    <property type="entry name" value="Sensor_kinase/Photoreceptor"/>
</dbReference>
<evidence type="ECO:0000256" key="1">
    <source>
        <dbReference type="ARBA" id="ARBA00000085"/>
    </source>
</evidence>
<dbReference type="CDD" id="cd00082">
    <property type="entry name" value="HisKA"/>
    <property type="match status" value="1"/>
</dbReference>
<dbReference type="EMBL" id="QDKP01000063">
    <property type="protein sequence ID" value="PVM72374.1"/>
    <property type="molecule type" value="Genomic_DNA"/>
</dbReference>
<keyword evidence="3" id="KW-0597">Phosphoprotein</keyword>
<dbReference type="InterPro" id="IPR035965">
    <property type="entry name" value="PAS-like_dom_sf"/>
</dbReference>
<dbReference type="InterPro" id="IPR000014">
    <property type="entry name" value="PAS"/>
</dbReference>
<dbReference type="GO" id="GO:0000155">
    <property type="term" value="F:phosphorelay sensor kinase activity"/>
    <property type="evidence" value="ECO:0007669"/>
    <property type="project" value="InterPro"/>
</dbReference>
<dbReference type="InterPro" id="IPR005467">
    <property type="entry name" value="His_kinase_dom"/>
</dbReference>
<dbReference type="PANTHER" id="PTHR43304:SF1">
    <property type="entry name" value="PAC DOMAIN-CONTAINING PROTEIN"/>
    <property type="match status" value="1"/>
</dbReference>
<evidence type="ECO:0000313" key="7">
    <source>
        <dbReference type="EMBL" id="PVM72374.1"/>
    </source>
</evidence>
<dbReference type="Pfam" id="PF08447">
    <property type="entry name" value="PAS_3"/>
    <property type="match status" value="1"/>
</dbReference>
<dbReference type="InterPro" id="IPR013655">
    <property type="entry name" value="PAS_fold_3"/>
</dbReference>
<evidence type="ECO:0000256" key="3">
    <source>
        <dbReference type="ARBA" id="ARBA00022553"/>
    </source>
</evidence>
<dbReference type="PANTHER" id="PTHR43304">
    <property type="entry name" value="PHYTOCHROME-LIKE PROTEIN CPH1"/>
    <property type="match status" value="1"/>
</dbReference>
<dbReference type="InterPro" id="IPR036890">
    <property type="entry name" value="HATPase_C_sf"/>
</dbReference>
<gene>
    <name evidence="7" type="ORF">DDF65_22635</name>
</gene>